<evidence type="ECO:0000256" key="1">
    <source>
        <dbReference type="ARBA" id="ARBA00007625"/>
    </source>
</evidence>
<dbReference type="PROSITE" id="PS50082">
    <property type="entry name" value="WD_REPEATS_2"/>
    <property type="match status" value="1"/>
</dbReference>
<reference evidence="6 7" key="1">
    <citation type="journal article" date="2015" name="Sci. Rep.">
        <title>Genome of the facultative scuticociliatosis pathogen Pseudocohnilembus persalinus provides insight into its virulence through horizontal gene transfer.</title>
        <authorList>
            <person name="Xiong J."/>
            <person name="Wang G."/>
            <person name="Cheng J."/>
            <person name="Tian M."/>
            <person name="Pan X."/>
            <person name="Warren A."/>
            <person name="Jiang C."/>
            <person name="Yuan D."/>
            <person name="Miao W."/>
        </authorList>
    </citation>
    <scope>NUCLEOTIDE SEQUENCE [LARGE SCALE GENOMIC DNA]</scope>
    <source>
        <strain evidence="6">36N120E</strain>
    </source>
</reference>
<dbReference type="Gene3D" id="2.130.10.10">
    <property type="entry name" value="YVTN repeat-like/Quinoprotein amine dehydrogenase"/>
    <property type="match status" value="2"/>
</dbReference>
<name>A0A0V0Q9X4_PSEPJ</name>
<keyword evidence="3" id="KW-0677">Repeat</keyword>
<feature type="compositionally biased region" description="Basic and acidic residues" evidence="5">
    <location>
        <begin position="365"/>
        <end position="374"/>
    </location>
</feature>
<dbReference type="OMA" id="QAIHPTE"/>
<dbReference type="EMBL" id="LDAU01000223">
    <property type="protein sequence ID" value="KRW98971.1"/>
    <property type="molecule type" value="Genomic_DNA"/>
</dbReference>
<dbReference type="SUPFAM" id="SSF50978">
    <property type="entry name" value="WD40 repeat-like"/>
    <property type="match status" value="1"/>
</dbReference>
<feature type="compositionally biased region" description="Acidic residues" evidence="5">
    <location>
        <begin position="332"/>
        <end position="343"/>
    </location>
</feature>
<dbReference type="Pfam" id="PF24796">
    <property type="entry name" value="WDR55"/>
    <property type="match status" value="1"/>
</dbReference>
<dbReference type="OrthoDB" id="2288928at2759"/>
<feature type="repeat" description="WD" evidence="4">
    <location>
        <begin position="110"/>
        <end position="136"/>
    </location>
</feature>
<dbReference type="InterPro" id="IPR015943">
    <property type="entry name" value="WD40/YVTN_repeat-like_dom_sf"/>
</dbReference>
<dbReference type="InterPro" id="IPR019775">
    <property type="entry name" value="WD40_repeat_CS"/>
</dbReference>
<dbReference type="InterPro" id="IPR050505">
    <property type="entry name" value="WDR55/POC1"/>
</dbReference>
<dbReference type="InParanoid" id="A0A0V0Q9X4"/>
<dbReference type="InterPro" id="IPR001680">
    <property type="entry name" value="WD40_rpt"/>
</dbReference>
<feature type="compositionally biased region" description="Acidic residues" evidence="5">
    <location>
        <begin position="376"/>
        <end position="400"/>
    </location>
</feature>
<evidence type="ECO:0000256" key="5">
    <source>
        <dbReference type="SAM" id="MobiDB-lite"/>
    </source>
</evidence>
<dbReference type="PANTHER" id="PTHR44019:SF20">
    <property type="entry name" value="WD REPEAT-CONTAINING PROTEIN 55"/>
    <property type="match status" value="1"/>
</dbReference>
<feature type="region of interest" description="Disordered" evidence="5">
    <location>
        <begin position="332"/>
        <end position="416"/>
    </location>
</feature>
<evidence type="ECO:0000313" key="6">
    <source>
        <dbReference type="EMBL" id="KRW98971.1"/>
    </source>
</evidence>
<comment type="similarity">
    <text evidence="1">Belongs to the WD repeat WDR55 family.</text>
</comment>
<dbReference type="PROSITE" id="PS00678">
    <property type="entry name" value="WD_REPEATS_1"/>
    <property type="match status" value="1"/>
</dbReference>
<comment type="caution">
    <text evidence="6">The sequence shown here is derived from an EMBL/GenBank/DDBJ whole genome shotgun (WGS) entry which is preliminary data.</text>
</comment>
<dbReference type="Proteomes" id="UP000054937">
    <property type="component" value="Unassembled WGS sequence"/>
</dbReference>
<protein>
    <submittedName>
        <fullName evidence="6">WD40-repeat-containing domain</fullName>
    </submittedName>
</protein>
<accession>A0A0V0Q9X4</accession>
<evidence type="ECO:0000313" key="7">
    <source>
        <dbReference type="Proteomes" id="UP000054937"/>
    </source>
</evidence>
<dbReference type="SMART" id="SM00320">
    <property type="entry name" value="WD40"/>
    <property type="match status" value="6"/>
</dbReference>
<feature type="compositionally biased region" description="Basic residues" evidence="5">
    <location>
        <begin position="350"/>
        <end position="363"/>
    </location>
</feature>
<dbReference type="FunCoup" id="A0A0V0Q9X4">
    <property type="interactions" value="235"/>
</dbReference>
<dbReference type="PANTHER" id="PTHR44019">
    <property type="entry name" value="WD REPEAT-CONTAINING PROTEIN 55"/>
    <property type="match status" value="1"/>
</dbReference>
<evidence type="ECO:0000256" key="2">
    <source>
        <dbReference type="ARBA" id="ARBA00022574"/>
    </source>
</evidence>
<dbReference type="AlphaFoldDB" id="A0A0V0Q9X4"/>
<evidence type="ECO:0000256" key="4">
    <source>
        <dbReference type="PROSITE-ProRule" id="PRU00221"/>
    </source>
</evidence>
<gene>
    <name evidence="6" type="ORF">PPERSA_11572</name>
</gene>
<keyword evidence="2 4" id="KW-0853">WD repeat</keyword>
<keyword evidence="7" id="KW-1185">Reference proteome</keyword>
<evidence type="ECO:0000256" key="3">
    <source>
        <dbReference type="ARBA" id="ARBA00022737"/>
    </source>
</evidence>
<sequence length="440" mass="50506">MENVVLEPPLYFSENHIFDINFHPKNDFLVASEITGHIRILSYNSDDVKEVKALDHHKESCRSAFFSNDGNMLISTSKDKSFAVVDVNGQVKIHNKNAHDDAINIGYQLNDTILATGDDDGYIKIWDLRTPKKNIYDFREQDETITDIVSSENNFYMLASSQDGTLGVYDLRKSNNSDQKLYALSDCMEEDLLSVCLLKNEQFVACSTSQGAILLFKWDYFGDFKDRVLGHPNSIDTMIKYDENTLLTGAEDGFARAVSIYPNDIVNILGQHEEDEFFPIQKLSMSHCKNFLASCSHDNSIKFYDISSLKSSRNGCKTMDLNELSDVEINNESEDSMEEDDNLEESKNNKNGKQKYKKQRILTKHQLEKKKQQEDFSGEDDSEEFSDCSDDDSEEEDMEQEQQKQKKGKKRVMGNQKKILMNVRQAEVAKQKRSQFFDNL</sequence>
<proteinExistence type="inferred from homology"/>
<organism evidence="6 7">
    <name type="scientific">Pseudocohnilembus persalinus</name>
    <name type="common">Ciliate</name>
    <dbReference type="NCBI Taxonomy" id="266149"/>
    <lineage>
        <taxon>Eukaryota</taxon>
        <taxon>Sar</taxon>
        <taxon>Alveolata</taxon>
        <taxon>Ciliophora</taxon>
        <taxon>Intramacronucleata</taxon>
        <taxon>Oligohymenophorea</taxon>
        <taxon>Scuticociliatia</taxon>
        <taxon>Philasterida</taxon>
        <taxon>Pseudocohnilembidae</taxon>
        <taxon>Pseudocohnilembus</taxon>
    </lineage>
</organism>
<dbReference type="InterPro" id="IPR036322">
    <property type="entry name" value="WD40_repeat_dom_sf"/>
</dbReference>